<dbReference type="GO" id="GO:0030026">
    <property type="term" value="P:intracellular manganese ion homeostasis"/>
    <property type="evidence" value="ECO:0007669"/>
    <property type="project" value="InterPro"/>
</dbReference>
<feature type="transmembrane region" description="Helical" evidence="7">
    <location>
        <begin position="291"/>
        <end position="312"/>
    </location>
</feature>
<dbReference type="GO" id="GO:0012505">
    <property type="term" value="C:endomembrane system"/>
    <property type="evidence" value="ECO:0007669"/>
    <property type="project" value="UniProtKB-SubCell"/>
</dbReference>
<keyword evidence="4 7" id="KW-1133">Transmembrane helix</keyword>
<gene>
    <name evidence="8" type="ORF">PANT1444_LOCUS11564</name>
</gene>
<evidence type="ECO:0000256" key="5">
    <source>
        <dbReference type="ARBA" id="ARBA00023136"/>
    </source>
</evidence>
<dbReference type="PANTHER" id="PTHR31851">
    <property type="entry name" value="FE(2+)/MN(2+) TRANSPORTER PCL1"/>
    <property type="match status" value="1"/>
</dbReference>
<feature type="transmembrane region" description="Helical" evidence="7">
    <location>
        <begin position="324"/>
        <end position="344"/>
    </location>
</feature>
<evidence type="ECO:0000256" key="1">
    <source>
        <dbReference type="ARBA" id="ARBA00004127"/>
    </source>
</evidence>
<evidence type="ECO:0000256" key="7">
    <source>
        <dbReference type="SAM" id="Phobius"/>
    </source>
</evidence>
<reference evidence="8" key="1">
    <citation type="submission" date="2021-01" db="EMBL/GenBank/DDBJ databases">
        <authorList>
            <person name="Corre E."/>
            <person name="Pelletier E."/>
            <person name="Niang G."/>
            <person name="Scheremetjew M."/>
            <person name="Finn R."/>
            <person name="Kale V."/>
            <person name="Holt S."/>
            <person name="Cochrane G."/>
            <person name="Meng A."/>
            <person name="Brown T."/>
            <person name="Cohen L."/>
        </authorList>
    </citation>
    <scope>NUCLEOTIDE SEQUENCE</scope>
    <source>
        <strain evidence="8">CCMP1374</strain>
    </source>
</reference>
<feature type="compositionally biased region" description="Low complexity" evidence="6">
    <location>
        <begin position="67"/>
        <end position="89"/>
    </location>
</feature>
<dbReference type="GO" id="GO:0005384">
    <property type="term" value="F:manganese ion transmembrane transporter activity"/>
    <property type="evidence" value="ECO:0007669"/>
    <property type="project" value="InterPro"/>
</dbReference>
<evidence type="ECO:0000256" key="3">
    <source>
        <dbReference type="ARBA" id="ARBA00022692"/>
    </source>
</evidence>
<name>A0A7S0EPM9_9EUKA</name>
<organism evidence="8">
    <name type="scientific">Phaeocystis antarctica</name>
    <dbReference type="NCBI Taxonomy" id="33657"/>
    <lineage>
        <taxon>Eukaryota</taxon>
        <taxon>Haptista</taxon>
        <taxon>Haptophyta</taxon>
        <taxon>Prymnesiophyceae</taxon>
        <taxon>Phaeocystales</taxon>
        <taxon>Phaeocystaceae</taxon>
        <taxon>Phaeocystis</taxon>
    </lineage>
</organism>
<dbReference type="EMBL" id="HBEP01020564">
    <property type="protein sequence ID" value="CAD8491301.1"/>
    <property type="molecule type" value="Transcribed_RNA"/>
</dbReference>
<comment type="subcellular location">
    <subcellularLocation>
        <location evidence="1">Endomembrane system</location>
        <topology evidence="1">Multi-pass membrane protein</topology>
    </subcellularLocation>
</comment>
<evidence type="ECO:0000256" key="4">
    <source>
        <dbReference type="ARBA" id="ARBA00022989"/>
    </source>
</evidence>
<protein>
    <submittedName>
        <fullName evidence="8">Uncharacterized protein</fullName>
    </submittedName>
</protein>
<sequence>MTSFFNAWPWRHRTAPQMPAARGVVPTPLAPTPTSHVAMTRDLGRAREAFAQRSVAASRAAHDGQGSSSSIATTSSSSITTSCSSTSEGSSRDLMANRAITIGAPDSASCAPEKHSNTPSGYIKSMVFGGLDGIITTFAVVAAVAGAELSSDMVTLLGVANLVSDGISMGLGDYFSEKSEKDYILQEWKRETWELENYPEGEKREMIELYVEEGMAVEDATAIVNAFAKYPDKFVNLMMVDELGLEKWDPQDLKGMWKQGAITMCSFWFFGGIPVITYAAVSAAGVDSQNLIFLIDCIVTLLTMFLLGAAKAKVTNTSMFIQGGVMMINGTVACAASYFIAWAIKELMGDLEMCGTR</sequence>
<feature type="region of interest" description="Disordered" evidence="6">
    <location>
        <begin position="54"/>
        <end position="91"/>
    </location>
</feature>
<proteinExistence type="inferred from homology"/>
<feature type="transmembrane region" description="Helical" evidence="7">
    <location>
        <begin position="261"/>
        <end position="285"/>
    </location>
</feature>
<dbReference type="AlphaFoldDB" id="A0A7S0EPM9"/>
<evidence type="ECO:0000256" key="2">
    <source>
        <dbReference type="ARBA" id="ARBA00007049"/>
    </source>
</evidence>
<dbReference type="InterPro" id="IPR008217">
    <property type="entry name" value="Ccc1_fam"/>
</dbReference>
<keyword evidence="3 7" id="KW-0812">Transmembrane</keyword>
<accession>A0A7S0EPM9</accession>
<evidence type="ECO:0000256" key="6">
    <source>
        <dbReference type="SAM" id="MobiDB-lite"/>
    </source>
</evidence>
<comment type="similarity">
    <text evidence="2">Belongs to the CCC1 family.</text>
</comment>
<keyword evidence="5 7" id="KW-0472">Membrane</keyword>
<dbReference type="Pfam" id="PF01988">
    <property type="entry name" value="VIT1"/>
    <property type="match status" value="1"/>
</dbReference>
<evidence type="ECO:0000313" key="8">
    <source>
        <dbReference type="EMBL" id="CAD8491301.1"/>
    </source>
</evidence>